<proteinExistence type="predicted"/>
<dbReference type="Pfam" id="PF07690">
    <property type="entry name" value="MFS_1"/>
    <property type="match status" value="1"/>
</dbReference>
<dbReference type="EMBL" id="JELW01000047">
    <property type="protein sequence ID" value="EXU96625.1"/>
    <property type="molecule type" value="Genomic_DNA"/>
</dbReference>
<feature type="transmembrane region" description="Helical" evidence="6">
    <location>
        <begin position="243"/>
        <end position="265"/>
    </location>
</feature>
<feature type="transmembrane region" description="Helical" evidence="6">
    <location>
        <begin position="171"/>
        <end position="189"/>
    </location>
</feature>
<evidence type="ECO:0000256" key="3">
    <source>
        <dbReference type="ARBA" id="ARBA00022692"/>
    </source>
</evidence>
<dbReference type="Proteomes" id="UP000030151">
    <property type="component" value="Unassembled WGS sequence"/>
</dbReference>
<sequence length="572" mass="62929">MVDMEKFRAYPAASSAFYHGKDQDQPKEAISWRAVPRKEQLLILFASRLVDFLQVTSLQAYIFFQLKHFDDRLSDAEVSKQAGILQGCFTGAQVLTAILWGKAADASWCGRKRVLLIGLAGTAVSCVGYGFSTSFYEAALWRALGGAINGAVGITRTMIAEVTVEKRYRSLTFLILPMSFHIAGIIGPSKNAFIGNSQMCSIEVVLMRVAVLGGLLANPIEIFPQVFGEAAIFESQWIYQNPYALPSIVNALLLTISAIATYLFLEEKTLGDRSRHFDFGLYLGNMIKSKIFEHAGKQSYHALPKGEDMPITTQRVEMYRIQKTTGKLSFNQLWTRNVVFTLLTSALYDFHLGSFANIWTLFLSTPRYRTSSHTVQKQSLPLLFTGGLGMSAATVGLATSILGVLGMIIEIFCYPPIQTRLGTLPSFRWFLFLFPVAYFITPYISILPSSTEPPRPSSGAYVWTGLIVVLLLHTTARSLTLPASILLLNNCSPHPSVLGTIHGLGQSVSAGFRTVGTVVGGRWYGFGLDIGMVAWGWWGTAAVSIFACLTALGMNDGNEHENFMNGEMDDKC</sequence>
<dbReference type="OrthoDB" id="4957491at2759"/>
<feature type="transmembrane region" description="Helical" evidence="6">
    <location>
        <begin position="338"/>
        <end position="362"/>
    </location>
</feature>
<feature type="transmembrane region" description="Helical" evidence="6">
    <location>
        <begin position="532"/>
        <end position="554"/>
    </location>
</feature>
<dbReference type="InterPro" id="IPR036259">
    <property type="entry name" value="MFS_trans_sf"/>
</dbReference>
<feature type="transmembrane region" description="Helical" evidence="6">
    <location>
        <begin position="460"/>
        <end position="479"/>
    </location>
</feature>
<reference evidence="7 8" key="1">
    <citation type="submission" date="2014-02" db="EMBL/GenBank/DDBJ databases">
        <title>The genome sequence of the entomopathogenic fungus Metarhizium robertsii ARSEF 2575.</title>
        <authorList>
            <person name="Giuliano Garisto Donzelli B."/>
            <person name="Roe B.A."/>
            <person name="Macmil S.L."/>
            <person name="Krasnoff S.B."/>
            <person name="Gibson D.M."/>
        </authorList>
    </citation>
    <scope>NUCLEOTIDE SEQUENCE [LARGE SCALE GENOMIC DNA]</scope>
    <source>
        <strain evidence="7 8">ARSEF 2575</strain>
    </source>
</reference>
<evidence type="ECO:0000256" key="4">
    <source>
        <dbReference type="ARBA" id="ARBA00022989"/>
    </source>
</evidence>
<comment type="subcellular location">
    <subcellularLocation>
        <location evidence="1">Membrane</location>
        <topology evidence="1">Multi-pass membrane protein</topology>
    </subcellularLocation>
</comment>
<evidence type="ECO:0000256" key="5">
    <source>
        <dbReference type="ARBA" id="ARBA00023136"/>
    </source>
</evidence>
<feature type="transmembrane region" description="Helical" evidence="6">
    <location>
        <begin position="113"/>
        <end position="132"/>
    </location>
</feature>
<name>A0A014QU82_9HYPO</name>
<feature type="transmembrane region" description="Helical" evidence="6">
    <location>
        <begin position="429"/>
        <end position="448"/>
    </location>
</feature>
<protein>
    <submittedName>
        <fullName evidence="7">MFS transporter</fullName>
    </submittedName>
</protein>
<dbReference type="InterPro" id="IPR011701">
    <property type="entry name" value="MFS"/>
</dbReference>
<evidence type="ECO:0000256" key="6">
    <source>
        <dbReference type="SAM" id="Phobius"/>
    </source>
</evidence>
<keyword evidence="3 6" id="KW-0812">Transmembrane</keyword>
<keyword evidence="2" id="KW-0813">Transport</keyword>
<evidence type="ECO:0000313" key="7">
    <source>
        <dbReference type="EMBL" id="EXU96625.1"/>
    </source>
</evidence>
<evidence type="ECO:0000256" key="1">
    <source>
        <dbReference type="ARBA" id="ARBA00004141"/>
    </source>
</evidence>
<evidence type="ECO:0000256" key="2">
    <source>
        <dbReference type="ARBA" id="ARBA00022448"/>
    </source>
</evidence>
<dbReference type="GO" id="GO:0016020">
    <property type="term" value="C:membrane"/>
    <property type="evidence" value="ECO:0007669"/>
    <property type="project" value="UniProtKB-SubCell"/>
</dbReference>
<organism evidence="7 8">
    <name type="scientific">Metarhizium robertsii</name>
    <dbReference type="NCBI Taxonomy" id="568076"/>
    <lineage>
        <taxon>Eukaryota</taxon>
        <taxon>Fungi</taxon>
        <taxon>Dikarya</taxon>
        <taxon>Ascomycota</taxon>
        <taxon>Pezizomycotina</taxon>
        <taxon>Sordariomycetes</taxon>
        <taxon>Hypocreomycetidae</taxon>
        <taxon>Hypocreales</taxon>
        <taxon>Clavicipitaceae</taxon>
        <taxon>Metarhizium</taxon>
    </lineage>
</organism>
<evidence type="ECO:0000313" key="8">
    <source>
        <dbReference type="Proteomes" id="UP000030151"/>
    </source>
</evidence>
<feature type="transmembrane region" description="Helical" evidence="6">
    <location>
        <begin position="84"/>
        <end position="101"/>
    </location>
</feature>
<feature type="transmembrane region" description="Helical" evidence="6">
    <location>
        <begin position="382"/>
        <end position="408"/>
    </location>
</feature>
<dbReference type="GO" id="GO:0022857">
    <property type="term" value="F:transmembrane transporter activity"/>
    <property type="evidence" value="ECO:0007669"/>
    <property type="project" value="InterPro"/>
</dbReference>
<keyword evidence="5 6" id="KW-0472">Membrane</keyword>
<feature type="transmembrane region" description="Helical" evidence="6">
    <location>
        <begin position="41"/>
        <end position="64"/>
    </location>
</feature>
<dbReference type="Gene3D" id="1.20.1250.20">
    <property type="entry name" value="MFS general substrate transporter like domains"/>
    <property type="match status" value="1"/>
</dbReference>
<gene>
    <name evidence="7" type="ORF">X797_010301</name>
</gene>
<dbReference type="HOGENOM" id="CLU_001265_54_5_1"/>
<accession>A0A014QU82</accession>
<comment type="caution">
    <text evidence="7">The sequence shown here is derived from an EMBL/GenBank/DDBJ whole genome shotgun (WGS) entry which is preliminary data.</text>
</comment>
<keyword evidence="4 6" id="KW-1133">Transmembrane helix</keyword>
<dbReference type="SUPFAM" id="SSF103473">
    <property type="entry name" value="MFS general substrate transporter"/>
    <property type="match status" value="1"/>
</dbReference>
<dbReference type="AlphaFoldDB" id="A0A014QU82"/>
<dbReference type="PANTHER" id="PTHR23504:SF16">
    <property type="entry name" value="TRANSPORTER, PUTATIVE (AFU_ORTHOLOGUE AFUA_1G13970)-RELATED"/>
    <property type="match status" value="1"/>
</dbReference>
<dbReference type="PANTHER" id="PTHR23504">
    <property type="entry name" value="MAJOR FACILITATOR SUPERFAMILY DOMAIN-CONTAINING PROTEIN 10"/>
    <property type="match status" value="1"/>
</dbReference>